<feature type="domain" description="Potassium channel tetramerisation-type BTB" evidence="1">
    <location>
        <begin position="15"/>
        <end position="99"/>
    </location>
</feature>
<proteinExistence type="predicted"/>
<dbReference type="GO" id="GO:0051260">
    <property type="term" value="P:protein homooligomerization"/>
    <property type="evidence" value="ECO:0007669"/>
    <property type="project" value="InterPro"/>
</dbReference>
<evidence type="ECO:0000313" key="2">
    <source>
        <dbReference type="EMBL" id="RUP51446.1"/>
    </source>
</evidence>
<dbReference type="OrthoDB" id="2414723at2759"/>
<dbReference type="PANTHER" id="PTHR11145:SF8">
    <property type="entry name" value="RE57120P"/>
    <property type="match status" value="1"/>
</dbReference>
<dbReference type="Proteomes" id="UP000268093">
    <property type="component" value="Unassembled WGS sequence"/>
</dbReference>
<comment type="caution">
    <text evidence="2">The sequence shown here is derived from an EMBL/GenBank/DDBJ whole genome shotgun (WGS) entry which is preliminary data.</text>
</comment>
<reference evidence="2 3" key="1">
    <citation type="journal article" date="2018" name="New Phytol.">
        <title>Phylogenomics of Endogonaceae and evolution of mycorrhizas within Mucoromycota.</title>
        <authorList>
            <person name="Chang Y."/>
            <person name="Desiro A."/>
            <person name="Na H."/>
            <person name="Sandor L."/>
            <person name="Lipzen A."/>
            <person name="Clum A."/>
            <person name="Barry K."/>
            <person name="Grigoriev I.V."/>
            <person name="Martin F.M."/>
            <person name="Stajich J.E."/>
            <person name="Smith M.E."/>
            <person name="Bonito G."/>
            <person name="Spatafora J.W."/>
        </authorList>
    </citation>
    <scope>NUCLEOTIDE SEQUENCE [LARGE SCALE GENOMIC DNA]</scope>
    <source>
        <strain evidence="2 3">GMNB39</strain>
    </source>
</reference>
<dbReference type="PANTHER" id="PTHR11145">
    <property type="entry name" value="BTB/POZ DOMAIN-CONTAINING ADAPTER FOR CUL3-MEDIATED RHOA DEGRADATION PROTEIN FAMILY MEMBER"/>
    <property type="match status" value="1"/>
</dbReference>
<evidence type="ECO:0000313" key="3">
    <source>
        <dbReference type="Proteomes" id="UP000268093"/>
    </source>
</evidence>
<dbReference type="Gene3D" id="3.30.710.10">
    <property type="entry name" value="Potassium Channel Kv1.1, Chain A"/>
    <property type="match status" value="1"/>
</dbReference>
<dbReference type="CDD" id="cd18316">
    <property type="entry name" value="BTB_POZ_KCTD-like"/>
    <property type="match status" value="1"/>
</dbReference>
<keyword evidence="3" id="KW-1185">Reference proteome</keyword>
<dbReference type="Pfam" id="PF02214">
    <property type="entry name" value="BTB_2"/>
    <property type="match status" value="1"/>
</dbReference>
<gene>
    <name evidence="2" type="ORF">BC936DRAFT_148123</name>
</gene>
<evidence type="ECO:0000259" key="1">
    <source>
        <dbReference type="Pfam" id="PF02214"/>
    </source>
</evidence>
<dbReference type="EMBL" id="RBNI01000723">
    <property type="protein sequence ID" value="RUP51446.1"/>
    <property type="molecule type" value="Genomic_DNA"/>
</dbReference>
<dbReference type="InterPro" id="IPR045068">
    <property type="entry name" value="BACURD1-3"/>
</dbReference>
<organism evidence="2 3">
    <name type="scientific">Jimgerdemannia flammicorona</name>
    <dbReference type="NCBI Taxonomy" id="994334"/>
    <lineage>
        <taxon>Eukaryota</taxon>
        <taxon>Fungi</taxon>
        <taxon>Fungi incertae sedis</taxon>
        <taxon>Mucoromycota</taxon>
        <taxon>Mucoromycotina</taxon>
        <taxon>Endogonomycetes</taxon>
        <taxon>Endogonales</taxon>
        <taxon>Endogonaceae</taxon>
        <taxon>Jimgerdemannia</taxon>
    </lineage>
</organism>
<name>A0A433DL54_9FUNG</name>
<dbReference type="AlphaFoldDB" id="A0A433DL54"/>
<accession>A0A433DL54</accession>
<dbReference type="InterPro" id="IPR003131">
    <property type="entry name" value="T1-type_BTB"/>
</dbReference>
<sequence length="174" mass="19378">MTTKQPNAILSNDVVHLNVGGLRFTTTRTTLLSIPDTFFHGLLDPSYTPLTVDGGIFIDRDPAPFRYILDNLRRGGDVVLPVDAALRREVMCEADFYGVPFTKPPFCARCRLEFDPAAAERCIYHPGEFGWNVVVTEQSITITGFKPAMRWSCCECTERDSWGCAVSEHEASGL</sequence>
<protein>
    <submittedName>
        <fullName evidence="2">BTB/POZ protein</fullName>
    </submittedName>
</protein>
<dbReference type="SUPFAM" id="SSF54695">
    <property type="entry name" value="POZ domain"/>
    <property type="match status" value="1"/>
</dbReference>
<dbReference type="InterPro" id="IPR011333">
    <property type="entry name" value="SKP1/BTB/POZ_sf"/>
</dbReference>